<dbReference type="PROSITE" id="PS50181">
    <property type="entry name" value="FBOX"/>
    <property type="match status" value="1"/>
</dbReference>
<feature type="non-terminal residue" evidence="2">
    <location>
        <position position="475"/>
    </location>
</feature>
<dbReference type="Proteomes" id="UP000789342">
    <property type="component" value="Unassembled WGS sequence"/>
</dbReference>
<dbReference type="InterPro" id="IPR032675">
    <property type="entry name" value="LRR_dom_sf"/>
</dbReference>
<accession>A0A9N9NHJ3</accession>
<dbReference type="EMBL" id="CAJVPV010026901">
    <property type="protein sequence ID" value="CAG8732780.1"/>
    <property type="molecule type" value="Genomic_DNA"/>
</dbReference>
<dbReference type="SUPFAM" id="SSF52047">
    <property type="entry name" value="RNI-like"/>
    <property type="match status" value="1"/>
</dbReference>
<dbReference type="InterPro" id="IPR036047">
    <property type="entry name" value="F-box-like_dom_sf"/>
</dbReference>
<keyword evidence="3" id="KW-1185">Reference proteome</keyword>
<dbReference type="CDD" id="cd09917">
    <property type="entry name" value="F-box_SF"/>
    <property type="match status" value="1"/>
</dbReference>
<reference evidence="2" key="1">
    <citation type="submission" date="2021-06" db="EMBL/GenBank/DDBJ databases">
        <authorList>
            <person name="Kallberg Y."/>
            <person name="Tangrot J."/>
            <person name="Rosling A."/>
        </authorList>
    </citation>
    <scope>NUCLEOTIDE SEQUENCE</scope>
    <source>
        <strain evidence="2">CL551</strain>
    </source>
</reference>
<evidence type="ECO:0000259" key="1">
    <source>
        <dbReference type="PROSITE" id="PS50181"/>
    </source>
</evidence>
<proteinExistence type="predicted"/>
<sequence>MFPPLPTETFREILKYLDFRSLGSCVLVNKSWFINAVGLLWQDPFESLSEDKEIISRGPKLIRTYISCLSLTSRKKLECFQLLSPAITSNKATIIYASLLVNLDYLLLVSSIQQWIKVSLGEKDADKNLDRKEMEKEVIIELCSLFFQKCTNLRKLGFLPRGYTYIFAENYLQNTTFIRLDELPNAESCLSHLEELRCFGLTPNEVLCRIAEISKNLKVLDIRDGAEGNKGLRNLFEVQTNLREFTITTTEPLSLISISLRKKVQNLRKINIYCHDHIPLGIFEGVTNIQELTLCDDLRFAPVTRVDHVKQFNSNLTKLEVLDLTLKDRNLLQISSLIRKTNGSLLQVSLHFGRPLDSQNFSALTSTISSACPKLKQLILRVPNDTISKIPLLFTSCTSLECATFVGDSSDISETLIEMGVNLPRSLTTLCLNPERWKYSEESINSFLEHCEKRLKALPLKFARSKSMVKSKVLD</sequence>
<evidence type="ECO:0000313" key="2">
    <source>
        <dbReference type="EMBL" id="CAG8732780.1"/>
    </source>
</evidence>
<feature type="domain" description="F-box" evidence="1">
    <location>
        <begin position="1"/>
        <end position="44"/>
    </location>
</feature>
<dbReference type="SUPFAM" id="SSF81383">
    <property type="entry name" value="F-box domain"/>
    <property type="match status" value="1"/>
</dbReference>
<protein>
    <submittedName>
        <fullName evidence="2">5811_t:CDS:1</fullName>
    </submittedName>
</protein>
<dbReference type="Gene3D" id="3.80.10.10">
    <property type="entry name" value="Ribonuclease Inhibitor"/>
    <property type="match status" value="1"/>
</dbReference>
<dbReference type="OrthoDB" id="2357941at2759"/>
<evidence type="ECO:0000313" key="3">
    <source>
        <dbReference type="Proteomes" id="UP000789342"/>
    </source>
</evidence>
<gene>
    <name evidence="2" type="ORF">AMORRO_LOCUS14151</name>
</gene>
<name>A0A9N9NHJ3_9GLOM</name>
<dbReference type="Pfam" id="PF12937">
    <property type="entry name" value="F-box-like"/>
    <property type="match status" value="1"/>
</dbReference>
<dbReference type="InterPro" id="IPR001810">
    <property type="entry name" value="F-box_dom"/>
</dbReference>
<comment type="caution">
    <text evidence="2">The sequence shown here is derived from an EMBL/GenBank/DDBJ whole genome shotgun (WGS) entry which is preliminary data.</text>
</comment>
<dbReference type="AlphaFoldDB" id="A0A9N9NHJ3"/>
<organism evidence="2 3">
    <name type="scientific">Acaulospora morrowiae</name>
    <dbReference type="NCBI Taxonomy" id="94023"/>
    <lineage>
        <taxon>Eukaryota</taxon>
        <taxon>Fungi</taxon>
        <taxon>Fungi incertae sedis</taxon>
        <taxon>Mucoromycota</taxon>
        <taxon>Glomeromycotina</taxon>
        <taxon>Glomeromycetes</taxon>
        <taxon>Diversisporales</taxon>
        <taxon>Acaulosporaceae</taxon>
        <taxon>Acaulospora</taxon>
    </lineage>
</organism>